<dbReference type="RefSeq" id="WP_184655825.1">
    <property type="nucleotide sequence ID" value="NZ_JACHBU010000010.1"/>
</dbReference>
<gene>
    <name evidence="1" type="ORF">F4695_004101</name>
</gene>
<name>A0A7X0MTG2_9HYPH</name>
<dbReference type="Proteomes" id="UP000585437">
    <property type="component" value="Unassembled WGS sequence"/>
</dbReference>
<comment type="caution">
    <text evidence="1">The sequence shown here is derived from an EMBL/GenBank/DDBJ whole genome shotgun (WGS) entry which is preliminary data.</text>
</comment>
<sequence>MSPAILALWNDYPATMAEEYEAWHTFEHVPERLTVPGMRAARRYVSAAGKESYFTLYELESLAVIEQPSYLDLVRNPTPWSQKMRQHFSSVLRIPGEIAVKAGSGIGGATLVQAYSVESGKAHASIPTMEEILRQLMTQTRITGFQVVLAEPNQVYEVFEQDEATDPDTVNVVIIAEGTSVEALSVMQAALTRQIEHRLEPRKRLRSDLFKLLISYRGEDFPSHRSEIDTNTMWHSGDHT</sequence>
<evidence type="ECO:0000313" key="2">
    <source>
        <dbReference type="Proteomes" id="UP000585437"/>
    </source>
</evidence>
<protein>
    <submittedName>
        <fullName evidence="1">Uncharacterized protein</fullName>
    </submittedName>
</protein>
<organism evidence="1 2">
    <name type="scientific">Rhizobium soli</name>
    <dbReference type="NCBI Taxonomy" id="424798"/>
    <lineage>
        <taxon>Bacteria</taxon>
        <taxon>Pseudomonadati</taxon>
        <taxon>Pseudomonadota</taxon>
        <taxon>Alphaproteobacteria</taxon>
        <taxon>Hyphomicrobiales</taxon>
        <taxon>Rhizobiaceae</taxon>
        <taxon>Rhizobium/Agrobacterium group</taxon>
        <taxon>Rhizobium</taxon>
    </lineage>
</organism>
<evidence type="ECO:0000313" key="1">
    <source>
        <dbReference type="EMBL" id="MBB6510709.1"/>
    </source>
</evidence>
<dbReference type="EMBL" id="JACHBU010000010">
    <property type="protein sequence ID" value="MBB6510709.1"/>
    <property type="molecule type" value="Genomic_DNA"/>
</dbReference>
<keyword evidence="2" id="KW-1185">Reference proteome</keyword>
<proteinExistence type="predicted"/>
<reference evidence="1 2" key="1">
    <citation type="submission" date="2020-08" db="EMBL/GenBank/DDBJ databases">
        <title>The Agave Microbiome: Exploring the role of microbial communities in plant adaptations to desert environments.</title>
        <authorList>
            <person name="Partida-Martinez L.P."/>
        </authorList>
    </citation>
    <scope>NUCLEOTIDE SEQUENCE [LARGE SCALE GENOMIC DNA]</scope>
    <source>
        <strain evidence="1 2">AS3.12</strain>
    </source>
</reference>
<dbReference type="AlphaFoldDB" id="A0A7X0MTG2"/>
<accession>A0A7X0MTG2</accession>